<evidence type="ECO:0000313" key="12">
    <source>
        <dbReference type="Proteomes" id="UP000014760"/>
    </source>
</evidence>
<dbReference type="SUPFAM" id="SSF55979">
    <property type="entry name" value="DNA clamp"/>
    <property type="match status" value="2"/>
</dbReference>
<proteinExistence type="inferred from homology"/>
<evidence type="ECO:0000313" key="11">
    <source>
        <dbReference type="EnsemblMetazoa" id="CapteP161800"/>
    </source>
</evidence>
<dbReference type="FunFam" id="3.70.10.10:FF:000001">
    <property type="entry name" value="Proliferating cell nuclear antigen"/>
    <property type="match status" value="1"/>
</dbReference>
<dbReference type="CDD" id="cd00577">
    <property type="entry name" value="PCNA"/>
    <property type="match status" value="1"/>
</dbReference>
<evidence type="ECO:0000256" key="4">
    <source>
        <dbReference type="ARBA" id="ARBA00023125"/>
    </source>
</evidence>
<dbReference type="GO" id="GO:0030337">
    <property type="term" value="F:DNA polymerase processivity factor activity"/>
    <property type="evidence" value="ECO:0007669"/>
    <property type="project" value="InterPro"/>
</dbReference>
<keyword evidence="3 7" id="KW-0235">DNA replication</keyword>
<dbReference type="EMBL" id="AMQN01009903">
    <property type="status" value="NOT_ANNOTATED_CDS"/>
    <property type="molecule type" value="Genomic_DNA"/>
</dbReference>
<dbReference type="Pfam" id="PF02747">
    <property type="entry name" value="PCNA_C"/>
    <property type="match status" value="1"/>
</dbReference>
<keyword evidence="12" id="KW-1185">Reference proteome</keyword>
<dbReference type="InterPro" id="IPR022649">
    <property type="entry name" value="Pr_cel_nuc_antig_C"/>
</dbReference>
<dbReference type="EMBL" id="KB306540">
    <property type="protein sequence ID" value="ELT99750.1"/>
    <property type="molecule type" value="Genomic_DNA"/>
</dbReference>
<evidence type="ECO:0000256" key="7">
    <source>
        <dbReference type="RuleBase" id="RU003671"/>
    </source>
</evidence>
<reference evidence="10 12" key="2">
    <citation type="journal article" date="2013" name="Nature">
        <title>Insights into bilaterian evolution from three spiralian genomes.</title>
        <authorList>
            <person name="Simakov O."/>
            <person name="Marletaz F."/>
            <person name="Cho S.J."/>
            <person name="Edsinger-Gonzales E."/>
            <person name="Havlak P."/>
            <person name="Hellsten U."/>
            <person name="Kuo D.H."/>
            <person name="Larsson T."/>
            <person name="Lv J."/>
            <person name="Arendt D."/>
            <person name="Savage R."/>
            <person name="Osoegawa K."/>
            <person name="de Jong P."/>
            <person name="Grimwood J."/>
            <person name="Chapman J.A."/>
            <person name="Shapiro H."/>
            <person name="Aerts A."/>
            <person name="Otillar R.P."/>
            <person name="Terry A.Y."/>
            <person name="Boore J.L."/>
            <person name="Grigoriev I.V."/>
            <person name="Lindberg D.R."/>
            <person name="Seaver E.C."/>
            <person name="Weisblat D.A."/>
            <person name="Putnam N.H."/>
            <person name="Rokhsar D.S."/>
        </authorList>
    </citation>
    <scope>NUCLEOTIDE SEQUENCE</scope>
    <source>
        <strain evidence="10 12">I ESC-2004</strain>
    </source>
</reference>
<dbReference type="GO" id="GO:0019985">
    <property type="term" value="P:translesion synthesis"/>
    <property type="evidence" value="ECO:0007669"/>
    <property type="project" value="TreeGrafter"/>
</dbReference>
<evidence type="ECO:0000256" key="1">
    <source>
        <dbReference type="ARBA" id="ARBA00004123"/>
    </source>
</evidence>
<dbReference type="AlphaFoldDB" id="R7U9D6"/>
<dbReference type="PROSITE" id="PS01251">
    <property type="entry name" value="PCNA_1"/>
    <property type="match status" value="1"/>
</dbReference>
<dbReference type="GO" id="GO:0043626">
    <property type="term" value="C:PCNA complex"/>
    <property type="evidence" value="ECO:0007669"/>
    <property type="project" value="TreeGrafter"/>
</dbReference>
<feature type="domain" description="Proliferating cell nuclear antigen PCNA C-terminal" evidence="9">
    <location>
        <begin position="127"/>
        <end position="254"/>
    </location>
</feature>
<reference evidence="12" key="1">
    <citation type="submission" date="2012-12" db="EMBL/GenBank/DDBJ databases">
        <authorList>
            <person name="Hellsten U."/>
            <person name="Grimwood J."/>
            <person name="Chapman J.A."/>
            <person name="Shapiro H."/>
            <person name="Aerts A."/>
            <person name="Otillar R.P."/>
            <person name="Terry A.Y."/>
            <person name="Boore J.L."/>
            <person name="Simakov O."/>
            <person name="Marletaz F."/>
            <person name="Cho S.-J."/>
            <person name="Edsinger-Gonzales E."/>
            <person name="Havlak P."/>
            <person name="Kuo D.-H."/>
            <person name="Larsson T."/>
            <person name="Lv J."/>
            <person name="Arendt D."/>
            <person name="Savage R."/>
            <person name="Osoegawa K."/>
            <person name="de Jong P."/>
            <person name="Lindberg D.R."/>
            <person name="Seaver E.C."/>
            <person name="Weisblat D.A."/>
            <person name="Putnam N.H."/>
            <person name="Grigoriev I.V."/>
            <person name="Rokhsar D.S."/>
        </authorList>
    </citation>
    <scope>NUCLEOTIDE SEQUENCE</scope>
    <source>
        <strain evidence="12">I ESC-2004</strain>
    </source>
</reference>
<dbReference type="Pfam" id="PF00705">
    <property type="entry name" value="PCNA_N"/>
    <property type="match status" value="1"/>
</dbReference>
<dbReference type="PANTHER" id="PTHR11352:SF0">
    <property type="entry name" value="PROLIFERATING CELL NUCLEAR ANTIGEN"/>
    <property type="match status" value="1"/>
</dbReference>
<dbReference type="GO" id="GO:0006272">
    <property type="term" value="P:leading strand elongation"/>
    <property type="evidence" value="ECO:0007669"/>
    <property type="project" value="TreeGrafter"/>
</dbReference>
<dbReference type="PANTHER" id="PTHR11352">
    <property type="entry name" value="PROLIFERATING CELL NUCLEAR ANTIGEN"/>
    <property type="match status" value="1"/>
</dbReference>
<dbReference type="STRING" id="283909.R7U9D6"/>
<dbReference type="EnsemblMetazoa" id="CapteT161800">
    <property type="protein sequence ID" value="CapteP161800"/>
    <property type="gene ID" value="CapteG161800"/>
</dbReference>
<feature type="domain" description="Proliferating cell nuclear antigen PCNA N-terminal" evidence="8">
    <location>
        <begin position="1"/>
        <end position="124"/>
    </location>
</feature>
<comment type="similarity">
    <text evidence="2 7">Belongs to the PCNA family.</text>
</comment>
<sequence length="261" mass="28738">MFEARLAQGTLLKKVLEAIKDLLNEATWDCNENGMSLQAMDSSHVSLVSLTLNAEGFEPYRCDRNCSLGINLASMSKIFKCASNEDSITIKAGDEGDTITYVFESPNGDKVSDYEMKLMDIETDHLGIPDTTYSCVVKLPAAEFQRICRDLSQIGESVTICCTKDGVRFSASGDLGSGNIKLAQNANVDKEDEAVTIEMQEACTLTFALRYLNFFCKATPLSPQVTLSMSNEVPLVVEYKIGEMGHVRYYLAPKIEDEADS</sequence>
<dbReference type="Proteomes" id="UP000014760">
    <property type="component" value="Unassembled WGS sequence"/>
</dbReference>
<evidence type="ECO:0000256" key="3">
    <source>
        <dbReference type="ARBA" id="ARBA00022705"/>
    </source>
</evidence>
<gene>
    <name evidence="10" type="ORF">CAPTEDRAFT_161800</name>
</gene>
<dbReference type="Gene3D" id="3.70.10.10">
    <property type="match status" value="1"/>
</dbReference>
<dbReference type="GO" id="GO:0006298">
    <property type="term" value="P:mismatch repair"/>
    <property type="evidence" value="ECO:0007669"/>
    <property type="project" value="TreeGrafter"/>
</dbReference>
<keyword evidence="4 7" id="KW-0238">DNA-binding</keyword>
<dbReference type="InterPro" id="IPR022659">
    <property type="entry name" value="Pr_cel_nuc_antig_CS"/>
</dbReference>
<dbReference type="PROSITE" id="PS00293">
    <property type="entry name" value="PCNA_2"/>
    <property type="match status" value="1"/>
</dbReference>
<evidence type="ECO:0000259" key="8">
    <source>
        <dbReference type="Pfam" id="PF00705"/>
    </source>
</evidence>
<dbReference type="OMA" id="EMKLINM"/>
<organism evidence="10">
    <name type="scientific">Capitella teleta</name>
    <name type="common">Polychaete worm</name>
    <dbReference type="NCBI Taxonomy" id="283909"/>
    <lineage>
        <taxon>Eukaryota</taxon>
        <taxon>Metazoa</taxon>
        <taxon>Spiralia</taxon>
        <taxon>Lophotrochozoa</taxon>
        <taxon>Annelida</taxon>
        <taxon>Polychaeta</taxon>
        <taxon>Sedentaria</taxon>
        <taxon>Scolecida</taxon>
        <taxon>Capitellidae</taxon>
        <taxon>Capitella</taxon>
    </lineage>
</organism>
<dbReference type="InterPro" id="IPR046938">
    <property type="entry name" value="DNA_clamp_sf"/>
</dbReference>
<dbReference type="GO" id="GO:0003677">
    <property type="term" value="F:DNA binding"/>
    <property type="evidence" value="ECO:0007669"/>
    <property type="project" value="UniProtKB-KW"/>
</dbReference>
<dbReference type="OrthoDB" id="534348at2759"/>
<dbReference type="NCBIfam" id="TIGR00590">
    <property type="entry name" value="pcna"/>
    <property type="match status" value="1"/>
</dbReference>
<reference evidence="11" key="3">
    <citation type="submission" date="2015-06" db="UniProtKB">
        <authorList>
            <consortium name="EnsemblMetazoa"/>
        </authorList>
    </citation>
    <scope>IDENTIFICATION</scope>
</reference>
<evidence type="ECO:0000256" key="6">
    <source>
        <dbReference type="RuleBase" id="RU000641"/>
    </source>
</evidence>
<evidence type="ECO:0000256" key="5">
    <source>
        <dbReference type="ARBA" id="ARBA00023242"/>
    </source>
</evidence>
<dbReference type="FunCoup" id="R7U9D6">
    <property type="interactions" value="2019"/>
</dbReference>
<dbReference type="InterPro" id="IPR000730">
    <property type="entry name" value="Pr_cel_nuc_antig"/>
</dbReference>
<protein>
    <recommendedName>
        <fullName evidence="6">DNA sliding clamp PCNA</fullName>
    </recommendedName>
</protein>
<comment type="subcellular location">
    <subcellularLocation>
        <location evidence="1 6">Nucleus</location>
    </subcellularLocation>
</comment>
<evidence type="ECO:0000259" key="9">
    <source>
        <dbReference type="Pfam" id="PF02747"/>
    </source>
</evidence>
<dbReference type="InterPro" id="IPR022648">
    <property type="entry name" value="Pr_cel_nuc_antig_N"/>
</dbReference>
<dbReference type="HOGENOM" id="CLU_043978_3_0_1"/>
<dbReference type="HAMAP" id="MF_00317">
    <property type="entry name" value="DNApol_clamp_arch"/>
    <property type="match status" value="1"/>
</dbReference>
<keyword evidence="5 6" id="KW-0539">Nucleus</keyword>
<dbReference type="PRINTS" id="PR00339">
    <property type="entry name" value="PCNACYCLIN"/>
</dbReference>
<comment type="function">
    <text evidence="6">This protein is an auxiliary protein of DNA polymerase delta and is involved in the control of eukaryotic DNA replication by increasing the polymerase's processivity during elongation of the leading strand.</text>
</comment>
<name>R7U9D6_CAPTE</name>
<dbReference type="GO" id="GO:0006275">
    <property type="term" value="P:regulation of DNA replication"/>
    <property type="evidence" value="ECO:0007669"/>
    <property type="project" value="InterPro"/>
</dbReference>
<evidence type="ECO:0000256" key="2">
    <source>
        <dbReference type="ARBA" id="ARBA00010462"/>
    </source>
</evidence>
<accession>R7U9D6</accession>
<evidence type="ECO:0000313" key="10">
    <source>
        <dbReference type="EMBL" id="ELT99750.1"/>
    </source>
</evidence>